<accession>A0A4S3JEN4</accession>
<evidence type="ECO:0000313" key="4">
    <source>
        <dbReference type="Proteomes" id="UP000308092"/>
    </source>
</evidence>
<feature type="coiled-coil region" evidence="1">
    <location>
        <begin position="13"/>
        <end position="40"/>
    </location>
</feature>
<sequence length="956" mass="107895">MREENEAAAFKMREQMQAVVKALAEENKALKEDLVVSNAELQRRTSELRAYKIQMEAWKAKLPKFRDFLNELGERKDIEENITSARELLRQVTSLVGERRSRLSETVHSTDLLKQNLKNTEEKVKLVREQLSDEKKRTAALETYIREQTSVHGEKLCLIRSDQAGMIEKLDSRFQSMSSQLGSFQSSTESIFGSALDECRVSLKLIDEKHSAGQTDVRRVEEIIHKSASQMEAIQLEIANEIHGSSEANGNLVDQLKQHLQYLGDSVNNGLNILRELSANEQRCSALQESFQAFVPSLESLNLSVKEIGDKESDLAQQMEHIGRSITEINIPEKVELSSAEAFSYSQEKLELEQRLQELSTELRIAKESIEEKQICKEEANHALHEAMGRVRETEQRAKQFESQTIELQDRIKKIEIEVREELNRASVISRDQCRARYEQQVHGLVREKAEVENNLNKLREQLTDSQRALAAKEVSTKEKQAEIERLLLEKEEKIHAFEISHAEISIALIEKDEYIRMLQETEKSNAKKLDSLQQQLNEAGEKLTSVEGELSTVSTESQKTSQELQKKLESLCKDLSKKEEEYKSKENELSASTDAQNPPEPNSIDSTVAINGSPKGHTGTSMVSTPQKDCRTPGKGSVHKTEFIYRTESIQRSLFSSPIEESSNIETSKVALDKPKSIQHSQPSTDIVPFSSIRQQISLARCSTPEENHNDLATMLGFTPSKSESPGRPDVINKPSVSYTTPLQVTDIILLDKEVDGAPQISKDTPIATQAVSIGEHISNQRDTSKCNTPKQKTVTFEGQDLAADQKKIKVSNSRENDVPASTPQKPQGQRKITRTNQRTYSRTQQSSFRSRQEMVTHQQSSSHVEETGDRDRPEGPSPNKKTRSSLDSSYTRTKTKAASEYFEPKASPASLASGSSKYSSAHQNYPNSTRWSRGSRGGRKTRGDRYNARFNRET</sequence>
<keyword evidence="1" id="KW-0175">Coiled coil</keyword>
<organism evidence="3 4">
    <name type="scientific">Aspergillus tanneri</name>
    <dbReference type="NCBI Taxonomy" id="1220188"/>
    <lineage>
        <taxon>Eukaryota</taxon>
        <taxon>Fungi</taxon>
        <taxon>Dikarya</taxon>
        <taxon>Ascomycota</taxon>
        <taxon>Pezizomycotina</taxon>
        <taxon>Eurotiomycetes</taxon>
        <taxon>Eurotiomycetidae</taxon>
        <taxon>Eurotiales</taxon>
        <taxon>Aspergillaceae</taxon>
        <taxon>Aspergillus</taxon>
        <taxon>Aspergillus subgen. Circumdati</taxon>
    </lineage>
</organism>
<dbReference type="Proteomes" id="UP000308092">
    <property type="component" value="Unassembled WGS sequence"/>
</dbReference>
<protein>
    <submittedName>
        <fullName evidence="3">Uncharacterized protein</fullName>
    </submittedName>
</protein>
<gene>
    <name evidence="3" type="ORF">EYZ11_006880</name>
</gene>
<evidence type="ECO:0000313" key="3">
    <source>
        <dbReference type="EMBL" id="THC93630.1"/>
    </source>
</evidence>
<feature type="compositionally biased region" description="Low complexity" evidence="2">
    <location>
        <begin position="908"/>
        <end position="923"/>
    </location>
</feature>
<comment type="caution">
    <text evidence="3">The sequence shown here is derived from an EMBL/GenBank/DDBJ whole genome shotgun (WGS) entry which is preliminary data.</text>
</comment>
<feature type="region of interest" description="Disordered" evidence="2">
    <location>
        <begin position="583"/>
        <end position="638"/>
    </location>
</feature>
<feature type="region of interest" description="Disordered" evidence="2">
    <location>
        <begin position="799"/>
        <end position="956"/>
    </location>
</feature>
<feature type="compositionally biased region" description="Polar residues" evidence="2">
    <location>
        <begin position="855"/>
        <end position="864"/>
    </location>
</feature>
<dbReference type="EMBL" id="SOSA01000253">
    <property type="protein sequence ID" value="THC93630.1"/>
    <property type="molecule type" value="Genomic_DNA"/>
</dbReference>
<dbReference type="AlphaFoldDB" id="A0A4S3JEN4"/>
<feature type="compositionally biased region" description="Basic and acidic residues" evidence="2">
    <location>
        <begin position="805"/>
        <end position="819"/>
    </location>
</feature>
<keyword evidence="4" id="KW-1185">Reference proteome</keyword>
<dbReference type="STRING" id="1220188.A0A4S3JEN4"/>
<proteinExistence type="predicted"/>
<dbReference type="PANTHER" id="PTHR23159:SF60">
    <property type="entry name" value="SPINDLE ASSEMBLY ABNORMAL PROTEIN 4"/>
    <property type="match status" value="1"/>
</dbReference>
<feature type="coiled-coil region" evidence="1">
    <location>
        <begin position="110"/>
        <end position="137"/>
    </location>
</feature>
<feature type="compositionally biased region" description="Basic and acidic residues" evidence="2">
    <location>
        <begin position="865"/>
        <end position="876"/>
    </location>
</feature>
<dbReference type="VEuPathDB" id="FungiDB:EYZ11_006880"/>
<dbReference type="PANTHER" id="PTHR23159">
    <property type="entry name" value="CENTROSOMAL PROTEIN 2"/>
    <property type="match status" value="1"/>
</dbReference>
<feature type="compositionally biased region" description="Basic and acidic residues" evidence="2">
    <location>
        <begin position="943"/>
        <end position="956"/>
    </location>
</feature>
<feature type="compositionally biased region" description="Low complexity" evidence="2">
    <location>
        <begin position="836"/>
        <end position="851"/>
    </location>
</feature>
<feature type="compositionally biased region" description="Polar residues" evidence="2">
    <location>
        <begin position="619"/>
        <end position="628"/>
    </location>
</feature>
<name>A0A4S3JEN4_9EURO</name>
<feature type="coiled-coil region" evidence="1">
    <location>
        <begin position="342"/>
        <end position="476"/>
    </location>
</feature>
<evidence type="ECO:0000256" key="1">
    <source>
        <dbReference type="SAM" id="Coils"/>
    </source>
</evidence>
<reference evidence="3 4" key="1">
    <citation type="submission" date="2019-03" db="EMBL/GenBank/DDBJ databases">
        <title>The genome sequence of a newly discovered highly antifungal drug resistant Aspergillus species, Aspergillus tanneri NIH 1004.</title>
        <authorList>
            <person name="Mounaud S."/>
            <person name="Singh I."/>
            <person name="Joardar V."/>
            <person name="Pakala S."/>
            <person name="Pakala S."/>
            <person name="Venepally P."/>
            <person name="Hoover J."/>
            <person name="Nierman W."/>
            <person name="Chung J."/>
            <person name="Losada L."/>
        </authorList>
    </citation>
    <scope>NUCLEOTIDE SEQUENCE [LARGE SCALE GENOMIC DNA]</scope>
    <source>
        <strain evidence="3 4">NIH1004</strain>
    </source>
</reference>
<evidence type="ECO:0000256" key="2">
    <source>
        <dbReference type="SAM" id="MobiDB-lite"/>
    </source>
</evidence>